<reference evidence="17" key="2">
    <citation type="submission" date="2023-03" db="EMBL/GenBank/DDBJ databases">
        <authorList>
            <consortium name="Wellcome Sanger Institute Data Sharing"/>
        </authorList>
    </citation>
    <scope>NUCLEOTIDE SEQUENCE [LARGE SCALE GENOMIC DNA]</scope>
</reference>
<keyword evidence="5" id="KW-0106">Calcium</keyword>
<dbReference type="SUPFAM" id="SSF100895">
    <property type="entry name" value="Kazal-type serine protease inhibitors"/>
    <property type="match status" value="1"/>
</dbReference>
<dbReference type="InterPro" id="IPR002048">
    <property type="entry name" value="EF_hand_dom"/>
</dbReference>
<feature type="domain" description="Kazal-like" evidence="15">
    <location>
        <begin position="99"/>
        <end position="160"/>
    </location>
</feature>
<evidence type="ECO:0000256" key="2">
    <source>
        <dbReference type="ARBA" id="ARBA00022525"/>
    </source>
</evidence>
<keyword evidence="7 10" id="KW-1015">Disulfide bond</keyword>
<keyword evidence="6" id="KW-0654">Proteoglycan</keyword>
<dbReference type="Ensembl" id="ENSACLT00000044423.1">
    <property type="protein sequence ID" value="ENSACLP00000062716.1"/>
    <property type="gene ID" value="ENSACLG00000017799.2"/>
</dbReference>
<evidence type="ECO:0000256" key="6">
    <source>
        <dbReference type="ARBA" id="ARBA00022974"/>
    </source>
</evidence>
<dbReference type="PROSITE" id="PS51162">
    <property type="entry name" value="THYROGLOBULIN_1_2"/>
    <property type="match status" value="1"/>
</dbReference>
<evidence type="ECO:0000256" key="12">
    <source>
        <dbReference type="SAM" id="SignalP"/>
    </source>
</evidence>
<dbReference type="Gene3D" id="1.10.238.10">
    <property type="entry name" value="EF-hand"/>
    <property type="match status" value="1"/>
</dbReference>
<name>A0AAX7UBT6_ASTCA</name>
<keyword evidence="9" id="KW-0357">Heparan sulfate</keyword>
<evidence type="ECO:0000256" key="1">
    <source>
        <dbReference type="ARBA" id="ARBA00004498"/>
    </source>
</evidence>
<dbReference type="CDD" id="cd00104">
    <property type="entry name" value="KAZAL_FS"/>
    <property type="match status" value="1"/>
</dbReference>
<evidence type="ECO:0000256" key="4">
    <source>
        <dbReference type="ARBA" id="ARBA00022729"/>
    </source>
</evidence>
<feature type="region of interest" description="Disordered" evidence="11">
    <location>
        <begin position="322"/>
        <end position="362"/>
    </location>
</feature>
<keyword evidence="4 12" id="KW-0732">Signal</keyword>
<dbReference type="PROSITE" id="PS50222">
    <property type="entry name" value="EF_HAND_2"/>
    <property type="match status" value="1"/>
</dbReference>
<dbReference type="GO" id="GO:0005615">
    <property type="term" value="C:extracellular space"/>
    <property type="evidence" value="ECO:0007669"/>
    <property type="project" value="TreeGrafter"/>
</dbReference>
<evidence type="ECO:0000256" key="11">
    <source>
        <dbReference type="SAM" id="MobiDB-lite"/>
    </source>
</evidence>
<sequence>MLSVALLCVCAVAFGHVSARSESGNFLDDKWLTGKWDKFRDEPGTWTPSKPFDQGLDPAKDPCLKIKCSRHKVCVAEDFKTATCVSQRRVSFKDANLYQSPGSKCTPCPVVHPSPVCGSDGHTYSTKCHYSAVCSESELKEVVSRLRDWFRVLHENGNHKRVKIQKPEKNKFEVGTSAICKDPLGWMFSRLDTNFDLQLDQSEIRSLYLDRNEPCSDAFFKSCDINADKFITSSEWCTGFQRYTDSPCKAELSIINKKQAGKKLLGQYLPSCDEEGYYRTHQCHSSSGQCWCVDRYGNEVAGSRTHGPADCGVILESSGDLGSGDSLFTDDDEDSFVLNDQTGMDDEDIEDEDDDDDDEYLS</sequence>
<evidence type="ECO:0000259" key="13">
    <source>
        <dbReference type="PROSITE" id="PS50222"/>
    </source>
</evidence>
<dbReference type="GO" id="GO:0005509">
    <property type="term" value="F:calcium ion binding"/>
    <property type="evidence" value="ECO:0007669"/>
    <property type="project" value="InterPro"/>
</dbReference>
<evidence type="ECO:0000256" key="10">
    <source>
        <dbReference type="PROSITE-ProRule" id="PRU00500"/>
    </source>
</evidence>
<evidence type="ECO:0000313" key="16">
    <source>
        <dbReference type="Ensembl" id="ENSACLP00000062716.1"/>
    </source>
</evidence>
<dbReference type="InterPro" id="IPR036058">
    <property type="entry name" value="Kazal_dom_sf"/>
</dbReference>
<feature type="domain" description="EF-hand" evidence="13">
    <location>
        <begin position="211"/>
        <end position="246"/>
    </location>
</feature>
<dbReference type="InterPro" id="IPR019577">
    <property type="entry name" value="SPARC/Testican_Ca-bd-dom"/>
</dbReference>
<reference evidence="16 17" key="1">
    <citation type="submission" date="2018-05" db="EMBL/GenBank/DDBJ databases">
        <authorList>
            <person name="Datahose"/>
        </authorList>
    </citation>
    <scope>NUCLEOTIDE SEQUENCE</scope>
</reference>
<reference evidence="16" key="4">
    <citation type="submission" date="2025-09" db="UniProtKB">
        <authorList>
            <consortium name="Ensembl"/>
        </authorList>
    </citation>
    <scope>IDENTIFICATION</scope>
</reference>
<organism evidence="16 17">
    <name type="scientific">Astatotilapia calliptera</name>
    <name type="common">Eastern happy</name>
    <name type="synonym">Chromis callipterus</name>
    <dbReference type="NCBI Taxonomy" id="8154"/>
    <lineage>
        <taxon>Eukaryota</taxon>
        <taxon>Metazoa</taxon>
        <taxon>Chordata</taxon>
        <taxon>Craniata</taxon>
        <taxon>Vertebrata</taxon>
        <taxon>Euteleostomi</taxon>
        <taxon>Actinopterygii</taxon>
        <taxon>Neopterygii</taxon>
        <taxon>Teleostei</taxon>
        <taxon>Neoteleostei</taxon>
        <taxon>Acanthomorphata</taxon>
        <taxon>Ovalentaria</taxon>
        <taxon>Cichlomorphae</taxon>
        <taxon>Cichliformes</taxon>
        <taxon>Cichlidae</taxon>
        <taxon>African cichlids</taxon>
        <taxon>Pseudocrenilabrinae</taxon>
        <taxon>Haplochromini</taxon>
        <taxon>Astatotilapia</taxon>
    </lineage>
</organism>
<dbReference type="GO" id="GO:0005518">
    <property type="term" value="F:collagen binding"/>
    <property type="evidence" value="ECO:0007669"/>
    <property type="project" value="TreeGrafter"/>
</dbReference>
<dbReference type="PANTHER" id="PTHR13866">
    <property type="entry name" value="SPARC OSTEONECTIN"/>
    <property type="match status" value="1"/>
</dbReference>
<gene>
    <name evidence="16" type="primary">SPOCK3</name>
</gene>
<reference evidence="16" key="3">
    <citation type="submission" date="2025-08" db="UniProtKB">
        <authorList>
            <consortium name="Ensembl"/>
        </authorList>
    </citation>
    <scope>IDENTIFICATION</scope>
</reference>
<keyword evidence="8" id="KW-0325">Glycoprotein</keyword>
<keyword evidence="3" id="KW-0479">Metal-binding</keyword>
<feature type="compositionally biased region" description="Acidic residues" evidence="11">
    <location>
        <begin position="343"/>
        <end position="362"/>
    </location>
</feature>
<comment type="subcellular location">
    <subcellularLocation>
        <location evidence="1">Secreted</location>
        <location evidence="1">Extracellular space</location>
        <location evidence="1">Extracellular matrix</location>
    </subcellularLocation>
</comment>
<dbReference type="InterPro" id="IPR018247">
    <property type="entry name" value="EF_Hand_1_Ca_BS"/>
</dbReference>
<dbReference type="Proteomes" id="UP000265100">
    <property type="component" value="Chromosome 6"/>
</dbReference>
<dbReference type="FunFam" id="4.10.800.10:FF:000001">
    <property type="entry name" value="Testican-3 isoform 2"/>
    <property type="match status" value="1"/>
</dbReference>
<evidence type="ECO:0000256" key="7">
    <source>
        <dbReference type="ARBA" id="ARBA00023157"/>
    </source>
</evidence>
<dbReference type="SUPFAM" id="SSF57610">
    <property type="entry name" value="Thyroglobulin type-1 domain"/>
    <property type="match status" value="1"/>
</dbReference>
<evidence type="ECO:0000256" key="5">
    <source>
        <dbReference type="ARBA" id="ARBA00022837"/>
    </source>
</evidence>
<dbReference type="InterPro" id="IPR036857">
    <property type="entry name" value="Thyroglobulin_1_sf"/>
</dbReference>
<evidence type="ECO:0000256" key="8">
    <source>
        <dbReference type="ARBA" id="ARBA00023180"/>
    </source>
</evidence>
<feature type="domain" description="Thyroglobulin type-1" evidence="14">
    <location>
        <begin position="245"/>
        <end position="311"/>
    </location>
</feature>
<feature type="chain" id="PRO_5044268231" description="SPARC (osteonectin), cwcv and kazal like domains proteoglycan 3" evidence="12">
    <location>
        <begin position="20"/>
        <end position="362"/>
    </location>
</feature>
<evidence type="ECO:0000256" key="3">
    <source>
        <dbReference type="ARBA" id="ARBA00022723"/>
    </source>
</evidence>
<comment type="caution">
    <text evidence="10">Lacks conserved residue(s) required for the propagation of feature annotation.</text>
</comment>
<keyword evidence="17" id="KW-1185">Reference proteome</keyword>
<dbReference type="GeneTree" id="ENSGT00940000157828"/>
<evidence type="ECO:0000259" key="15">
    <source>
        <dbReference type="PROSITE" id="PS51465"/>
    </source>
</evidence>
<evidence type="ECO:0000313" key="17">
    <source>
        <dbReference type="Proteomes" id="UP000265100"/>
    </source>
</evidence>
<dbReference type="Pfam" id="PF00086">
    <property type="entry name" value="Thyroglobulin_1"/>
    <property type="match status" value="1"/>
</dbReference>
<protein>
    <recommendedName>
        <fullName evidence="18">SPARC (osteonectin), cwcv and kazal like domains proteoglycan 3</fullName>
    </recommendedName>
</protein>
<dbReference type="SUPFAM" id="SSF47473">
    <property type="entry name" value="EF-hand"/>
    <property type="match status" value="1"/>
</dbReference>
<proteinExistence type="predicted"/>
<dbReference type="GO" id="GO:0050840">
    <property type="term" value="F:extracellular matrix binding"/>
    <property type="evidence" value="ECO:0007669"/>
    <property type="project" value="TreeGrafter"/>
</dbReference>
<dbReference type="AlphaFoldDB" id="A0AAX7UBT6"/>
<evidence type="ECO:0000256" key="9">
    <source>
        <dbReference type="ARBA" id="ARBA00023207"/>
    </source>
</evidence>
<feature type="signal peptide" evidence="12">
    <location>
        <begin position="1"/>
        <end position="19"/>
    </location>
</feature>
<dbReference type="CDD" id="cd00191">
    <property type="entry name" value="TY"/>
    <property type="match status" value="1"/>
</dbReference>
<dbReference type="PROSITE" id="PS00484">
    <property type="entry name" value="THYROGLOBULIN_1_1"/>
    <property type="match status" value="1"/>
</dbReference>
<dbReference type="PROSITE" id="PS00018">
    <property type="entry name" value="EF_HAND_1"/>
    <property type="match status" value="1"/>
</dbReference>
<dbReference type="InterPro" id="IPR002350">
    <property type="entry name" value="Kazal_dom"/>
</dbReference>
<dbReference type="InterPro" id="IPR000716">
    <property type="entry name" value="Thyroglobulin_1"/>
</dbReference>
<dbReference type="Gene3D" id="4.10.800.10">
    <property type="entry name" value="Thyroglobulin type-1"/>
    <property type="match status" value="1"/>
</dbReference>
<keyword evidence="2" id="KW-0964">Secreted</keyword>
<dbReference type="Pfam" id="PF10591">
    <property type="entry name" value="SPARC_Ca_bdg"/>
    <property type="match status" value="1"/>
</dbReference>
<feature type="disulfide bond" evidence="10">
    <location>
        <begin position="283"/>
        <end position="290"/>
    </location>
</feature>
<accession>A0AAX7UBT6</accession>
<evidence type="ECO:0008006" key="18">
    <source>
        <dbReference type="Google" id="ProtNLM"/>
    </source>
</evidence>
<dbReference type="SMART" id="SM00211">
    <property type="entry name" value="TY"/>
    <property type="match status" value="1"/>
</dbReference>
<dbReference type="PANTHER" id="PTHR13866:SF21">
    <property type="entry name" value="TESTICAN-3"/>
    <property type="match status" value="1"/>
</dbReference>
<dbReference type="PROSITE" id="PS51465">
    <property type="entry name" value="KAZAL_2"/>
    <property type="match status" value="1"/>
</dbReference>
<dbReference type="InterPro" id="IPR011992">
    <property type="entry name" value="EF-hand-dom_pair"/>
</dbReference>
<evidence type="ECO:0000259" key="14">
    <source>
        <dbReference type="PROSITE" id="PS51162"/>
    </source>
</evidence>